<sequence>MGVRLRTAQILAVAGVSALVLTGCGESSVPASDVEEQTSDQLSQQYGEEFEDVSCPEDLPAEEDAEITCELTYEDETRDVAITVTSVEDDTVNFDIQVADTPN</sequence>
<organism evidence="3 4">
    <name type="scientific">Candidatus Nesterenkonia stercoripullorum</name>
    <dbReference type="NCBI Taxonomy" id="2838701"/>
    <lineage>
        <taxon>Bacteria</taxon>
        <taxon>Bacillati</taxon>
        <taxon>Actinomycetota</taxon>
        <taxon>Actinomycetes</taxon>
        <taxon>Micrococcales</taxon>
        <taxon>Micrococcaceae</taxon>
        <taxon>Nesterenkonia</taxon>
    </lineage>
</organism>
<dbReference type="AlphaFoldDB" id="A0A9D1USR0"/>
<dbReference type="EMBL" id="DXGD01000225">
    <property type="protein sequence ID" value="HIW99700.1"/>
    <property type="molecule type" value="Genomic_DNA"/>
</dbReference>
<evidence type="ECO:0000259" key="2">
    <source>
        <dbReference type="Pfam" id="PF14230"/>
    </source>
</evidence>
<dbReference type="PROSITE" id="PS51257">
    <property type="entry name" value="PROKAR_LIPOPROTEIN"/>
    <property type="match status" value="1"/>
</dbReference>
<proteinExistence type="predicted"/>
<feature type="region of interest" description="Disordered" evidence="1">
    <location>
        <begin position="27"/>
        <end position="55"/>
    </location>
</feature>
<gene>
    <name evidence="3" type="ORF">H9871_06115</name>
</gene>
<feature type="domain" description="DUF4333" evidence="2">
    <location>
        <begin position="15"/>
        <end position="88"/>
    </location>
</feature>
<reference evidence="3" key="1">
    <citation type="journal article" date="2021" name="PeerJ">
        <title>Extensive microbial diversity within the chicken gut microbiome revealed by metagenomics and culture.</title>
        <authorList>
            <person name="Gilroy R."/>
            <person name="Ravi A."/>
            <person name="Getino M."/>
            <person name="Pursley I."/>
            <person name="Horton D.L."/>
            <person name="Alikhan N.F."/>
            <person name="Baker D."/>
            <person name="Gharbi K."/>
            <person name="Hall N."/>
            <person name="Watson M."/>
            <person name="Adriaenssens E.M."/>
            <person name="Foster-Nyarko E."/>
            <person name="Jarju S."/>
            <person name="Secka A."/>
            <person name="Antonio M."/>
            <person name="Oren A."/>
            <person name="Chaudhuri R.R."/>
            <person name="La Ragione R."/>
            <person name="Hildebrand F."/>
            <person name="Pallen M.J."/>
        </authorList>
    </citation>
    <scope>NUCLEOTIDE SEQUENCE</scope>
    <source>
        <strain evidence="3">ChiHejej3B27-3195</strain>
    </source>
</reference>
<evidence type="ECO:0000256" key="1">
    <source>
        <dbReference type="SAM" id="MobiDB-lite"/>
    </source>
</evidence>
<reference evidence="3" key="2">
    <citation type="submission" date="2021-04" db="EMBL/GenBank/DDBJ databases">
        <authorList>
            <person name="Gilroy R."/>
        </authorList>
    </citation>
    <scope>NUCLEOTIDE SEQUENCE</scope>
    <source>
        <strain evidence="3">ChiHejej3B27-3195</strain>
    </source>
</reference>
<evidence type="ECO:0000313" key="3">
    <source>
        <dbReference type="EMBL" id="HIW99700.1"/>
    </source>
</evidence>
<comment type="caution">
    <text evidence="3">The sequence shown here is derived from an EMBL/GenBank/DDBJ whole genome shotgun (WGS) entry which is preliminary data.</text>
</comment>
<dbReference type="Proteomes" id="UP000824151">
    <property type="component" value="Unassembled WGS sequence"/>
</dbReference>
<dbReference type="Pfam" id="PF14230">
    <property type="entry name" value="DUF4333"/>
    <property type="match status" value="1"/>
</dbReference>
<evidence type="ECO:0000313" key="4">
    <source>
        <dbReference type="Proteomes" id="UP000824151"/>
    </source>
</evidence>
<protein>
    <submittedName>
        <fullName evidence="3">DUF4333 domain-containing protein</fullName>
    </submittedName>
</protein>
<dbReference type="InterPro" id="IPR025637">
    <property type="entry name" value="DUF4333"/>
</dbReference>
<name>A0A9D1USR0_9MICC</name>
<accession>A0A9D1USR0</accession>